<name>A0ABT9CH91_9BACL</name>
<dbReference type="EMBL" id="JAUQTB010000006">
    <property type="protein sequence ID" value="MDO7907302.1"/>
    <property type="molecule type" value="Genomic_DNA"/>
</dbReference>
<feature type="transmembrane region" description="Helical" evidence="1">
    <location>
        <begin position="37"/>
        <end position="58"/>
    </location>
</feature>
<organism evidence="2 3">
    <name type="scientific">Paenibacillus lacisoli</name>
    <dbReference type="NCBI Taxonomy" id="3064525"/>
    <lineage>
        <taxon>Bacteria</taxon>
        <taxon>Bacillati</taxon>
        <taxon>Bacillota</taxon>
        <taxon>Bacilli</taxon>
        <taxon>Bacillales</taxon>
        <taxon>Paenibacillaceae</taxon>
        <taxon>Paenibacillus</taxon>
    </lineage>
</organism>
<keyword evidence="1" id="KW-1133">Transmembrane helix</keyword>
<feature type="transmembrane region" description="Helical" evidence="1">
    <location>
        <begin position="6"/>
        <end position="25"/>
    </location>
</feature>
<dbReference type="RefSeq" id="WP_305024499.1">
    <property type="nucleotide sequence ID" value="NZ_JAUQTB010000006.1"/>
</dbReference>
<accession>A0ABT9CH91</accession>
<comment type="caution">
    <text evidence="2">The sequence shown here is derived from an EMBL/GenBank/DDBJ whole genome shotgun (WGS) entry which is preliminary data.</text>
</comment>
<sequence length="60" mass="6783">MFAFATLIAVFVSPVIAFLLLYLLLDPARYTTAVRVWASILFAVLVWTLLVLLTYIQAYS</sequence>
<keyword evidence="1" id="KW-0812">Transmembrane</keyword>
<keyword evidence="1" id="KW-0472">Membrane</keyword>
<dbReference type="Proteomes" id="UP001240171">
    <property type="component" value="Unassembled WGS sequence"/>
</dbReference>
<gene>
    <name evidence="2" type="ORF">Q5741_12885</name>
</gene>
<proteinExistence type="predicted"/>
<evidence type="ECO:0000256" key="1">
    <source>
        <dbReference type="SAM" id="Phobius"/>
    </source>
</evidence>
<protein>
    <submittedName>
        <fullName evidence="2">Uncharacterized protein</fullName>
    </submittedName>
</protein>
<evidence type="ECO:0000313" key="2">
    <source>
        <dbReference type="EMBL" id="MDO7907302.1"/>
    </source>
</evidence>
<reference evidence="2 3" key="1">
    <citation type="submission" date="2023-07" db="EMBL/GenBank/DDBJ databases">
        <title>Paenibacillus sp. JX-17 nov. isolated from soil.</title>
        <authorList>
            <person name="Wan Y."/>
            <person name="Liu B."/>
        </authorList>
    </citation>
    <scope>NUCLEOTIDE SEQUENCE [LARGE SCALE GENOMIC DNA]</scope>
    <source>
        <strain evidence="2 3">JX-17</strain>
    </source>
</reference>
<keyword evidence="3" id="KW-1185">Reference proteome</keyword>
<evidence type="ECO:0000313" key="3">
    <source>
        <dbReference type="Proteomes" id="UP001240171"/>
    </source>
</evidence>